<dbReference type="PANTHER" id="PTHR34139">
    <property type="entry name" value="UPF0331 PROTEIN MJ0127"/>
    <property type="match status" value="1"/>
</dbReference>
<evidence type="ECO:0000256" key="4">
    <source>
        <dbReference type="ARBA" id="ARBA00022741"/>
    </source>
</evidence>
<evidence type="ECO:0000256" key="3">
    <source>
        <dbReference type="ARBA" id="ARBA00022722"/>
    </source>
</evidence>
<dbReference type="GO" id="GO:0110001">
    <property type="term" value="C:toxin-antitoxin complex"/>
    <property type="evidence" value="ECO:0007669"/>
    <property type="project" value="InterPro"/>
</dbReference>
<dbReference type="InterPro" id="IPR008201">
    <property type="entry name" value="HepT-like"/>
</dbReference>
<proteinExistence type="predicted"/>
<evidence type="ECO:0000313" key="7">
    <source>
        <dbReference type="Proteomes" id="UP000228921"/>
    </source>
</evidence>
<reference evidence="6 7" key="1">
    <citation type="submission" date="2017-11" db="EMBL/GenBank/DDBJ databases">
        <title>Evolution of Phototrophy in the Chloroflexi Phylum Driven by Horizontal Gene Transfer.</title>
        <authorList>
            <person name="Ward L.M."/>
            <person name="Hemp J."/>
            <person name="Shih P.M."/>
            <person name="Mcglynn S.E."/>
            <person name="Fischer W."/>
        </authorList>
    </citation>
    <scope>NUCLEOTIDE SEQUENCE [LARGE SCALE GENOMIC DNA]</scope>
    <source>
        <strain evidence="6">CP2_2F</strain>
    </source>
</reference>
<evidence type="ECO:0000256" key="1">
    <source>
        <dbReference type="ARBA" id="ARBA00022553"/>
    </source>
</evidence>
<dbReference type="GO" id="GO:0000166">
    <property type="term" value="F:nucleotide binding"/>
    <property type="evidence" value="ECO:0007669"/>
    <property type="project" value="UniProtKB-KW"/>
</dbReference>
<dbReference type="GO" id="GO:0016787">
    <property type="term" value="F:hydrolase activity"/>
    <property type="evidence" value="ECO:0007669"/>
    <property type="project" value="UniProtKB-KW"/>
</dbReference>
<gene>
    <name evidence="6" type="ORF">CUN51_08045</name>
</gene>
<keyword evidence="5" id="KW-0378">Hydrolase</keyword>
<comment type="caution">
    <text evidence="6">The sequence shown here is derived from an EMBL/GenBank/DDBJ whole genome shotgun (WGS) entry which is preliminary data.</text>
</comment>
<keyword evidence="4" id="KW-0547">Nucleotide-binding</keyword>
<evidence type="ECO:0000256" key="2">
    <source>
        <dbReference type="ARBA" id="ARBA00022649"/>
    </source>
</evidence>
<keyword evidence="2" id="KW-1277">Toxin-antitoxin system</keyword>
<dbReference type="EMBL" id="PGTK01000011">
    <property type="protein sequence ID" value="PJF30350.1"/>
    <property type="molecule type" value="Genomic_DNA"/>
</dbReference>
<dbReference type="InterPro" id="IPR051813">
    <property type="entry name" value="HepT_RNase_toxin"/>
</dbReference>
<evidence type="ECO:0000313" key="6">
    <source>
        <dbReference type="EMBL" id="PJF30350.1"/>
    </source>
</evidence>
<protein>
    <recommendedName>
        <fullName evidence="8">DUF86 domain-containing protein</fullName>
    </recommendedName>
</protein>
<dbReference type="GO" id="GO:0004540">
    <property type="term" value="F:RNA nuclease activity"/>
    <property type="evidence" value="ECO:0007669"/>
    <property type="project" value="InterPro"/>
</dbReference>
<sequence length="107" mass="11970">MLIYIRDIESMRITSIEAITSNRIIELAAMCACEALSETAKRLPQALLDSQPQVDWQNLKSLSDFLIHHYKVSSLTLWNAVQDLPNLKAAVLAMLQSLESTDRPEGA</sequence>
<evidence type="ECO:0000256" key="5">
    <source>
        <dbReference type="ARBA" id="ARBA00022801"/>
    </source>
</evidence>
<dbReference type="Pfam" id="PF01934">
    <property type="entry name" value="HepT-like"/>
    <property type="match status" value="1"/>
</dbReference>
<name>A0A2M8NYI0_9CHLR</name>
<keyword evidence="3" id="KW-0540">Nuclease</keyword>
<organism evidence="6 7">
    <name type="scientific">Candidatus Thermofonsia Clade 1 bacterium</name>
    <dbReference type="NCBI Taxonomy" id="2364210"/>
    <lineage>
        <taxon>Bacteria</taxon>
        <taxon>Bacillati</taxon>
        <taxon>Chloroflexota</taxon>
        <taxon>Candidatus Thermofontia</taxon>
        <taxon>Candidatus Thermofonsia Clade 1</taxon>
    </lineage>
</organism>
<keyword evidence="1" id="KW-0597">Phosphoprotein</keyword>
<dbReference type="AlphaFoldDB" id="A0A2M8NYI0"/>
<evidence type="ECO:0008006" key="8">
    <source>
        <dbReference type="Google" id="ProtNLM"/>
    </source>
</evidence>
<dbReference type="PANTHER" id="PTHR34139:SF1">
    <property type="entry name" value="RNASE MJ1380-RELATED"/>
    <property type="match status" value="1"/>
</dbReference>
<accession>A0A2M8NYI0</accession>
<dbReference type="Proteomes" id="UP000228921">
    <property type="component" value="Unassembled WGS sequence"/>
</dbReference>